<keyword evidence="4" id="KW-0472">Membrane</keyword>
<dbReference type="PANTHER" id="PTHR31422">
    <property type="entry name" value="BNAANNG28530D PROTEIN"/>
    <property type="match status" value="1"/>
</dbReference>
<feature type="coiled-coil region" evidence="5">
    <location>
        <begin position="305"/>
        <end position="332"/>
    </location>
</feature>
<proteinExistence type="predicted"/>
<comment type="subcellular location">
    <subcellularLocation>
        <location evidence="1">Membrane</location>
    </subcellularLocation>
</comment>
<evidence type="ECO:0000256" key="3">
    <source>
        <dbReference type="ARBA" id="ARBA00022989"/>
    </source>
</evidence>
<keyword evidence="5" id="KW-0175">Coiled coil</keyword>
<accession>A0AAV7FY34</accession>
<dbReference type="InterPro" id="IPR007656">
    <property type="entry name" value="GTD-bd"/>
</dbReference>
<feature type="domain" description="GTD-binding" evidence="6">
    <location>
        <begin position="51"/>
        <end position="149"/>
    </location>
</feature>
<evidence type="ECO:0000256" key="4">
    <source>
        <dbReference type="ARBA" id="ARBA00023136"/>
    </source>
</evidence>
<evidence type="ECO:0000313" key="7">
    <source>
        <dbReference type="EMBL" id="KAH0454514.1"/>
    </source>
</evidence>
<keyword evidence="2" id="KW-0812">Transmembrane</keyword>
<dbReference type="PANTHER" id="PTHR31422:SF0">
    <property type="entry name" value="MYOSIN-BINDING PROTEIN 7"/>
    <property type="match status" value="1"/>
</dbReference>
<dbReference type="Pfam" id="PF04576">
    <property type="entry name" value="Zein-binding"/>
    <property type="match status" value="1"/>
</dbReference>
<keyword evidence="8" id="KW-1185">Reference proteome</keyword>
<gene>
    <name evidence="7" type="ORF">IEQ34_016438</name>
</gene>
<dbReference type="AlphaFoldDB" id="A0AAV7FY34"/>
<sequence length="446" mass="49666">MDPASPTGCCNCGCPSCFEPSSPTFRRYVKRKADGRDAMSQAGFARVEVENELTALRETLASQQVAIQELSVELEEERNAAATAASETMSMILRLQREKAEVQMEARQFRRFAEEKMAHDGREIAELDDLLFKREQQAQALSCEVCAYKDRLLSLGINVGSDPVFFNSGGNEGELDLPRGDCYPPLRCVAAVSCDDDDTSNLERRIYELEKTPYGANVSIPNPPQGHLHRFSSVDSLRPQEASAMVGENGEGEDDETDRIYTIDAVHGVTLVDESEDEELISTKMKKESDHKGGFDGGEREEGDINKLYMRLQALEADRESMRQAIISMSTEKAQIVLLREIAQQLCKEVKPERNVVKKNPTLFGRFTFVSLIKVLLWLIKQQCGLIADPRQFTTDGSVAMPHENHPKEITESKLIDPSGLGWENVMGGILSCLKALSPFIFSVNC</sequence>
<feature type="coiled-coil region" evidence="5">
    <location>
        <begin position="46"/>
        <end position="87"/>
    </location>
</feature>
<evidence type="ECO:0000256" key="1">
    <source>
        <dbReference type="ARBA" id="ARBA00004370"/>
    </source>
</evidence>
<dbReference type="GO" id="GO:0016020">
    <property type="term" value="C:membrane"/>
    <property type="evidence" value="ECO:0007669"/>
    <property type="project" value="UniProtKB-SubCell"/>
</dbReference>
<protein>
    <recommendedName>
        <fullName evidence="6">GTD-binding domain-containing protein</fullName>
    </recommendedName>
</protein>
<dbReference type="EMBL" id="JAGFBR010000015">
    <property type="protein sequence ID" value="KAH0454514.1"/>
    <property type="molecule type" value="Genomic_DNA"/>
</dbReference>
<keyword evidence="3" id="KW-1133">Transmembrane helix</keyword>
<evidence type="ECO:0000256" key="5">
    <source>
        <dbReference type="SAM" id="Coils"/>
    </source>
</evidence>
<name>A0AAV7FY34_DENCH</name>
<dbReference type="Proteomes" id="UP000775213">
    <property type="component" value="Unassembled WGS sequence"/>
</dbReference>
<organism evidence="7 8">
    <name type="scientific">Dendrobium chrysotoxum</name>
    <name type="common">Orchid</name>
    <dbReference type="NCBI Taxonomy" id="161865"/>
    <lineage>
        <taxon>Eukaryota</taxon>
        <taxon>Viridiplantae</taxon>
        <taxon>Streptophyta</taxon>
        <taxon>Embryophyta</taxon>
        <taxon>Tracheophyta</taxon>
        <taxon>Spermatophyta</taxon>
        <taxon>Magnoliopsida</taxon>
        <taxon>Liliopsida</taxon>
        <taxon>Asparagales</taxon>
        <taxon>Orchidaceae</taxon>
        <taxon>Epidendroideae</taxon>
        <taxon>Malaxideae</taxon>
        <taxon>Dendrobiinae</taxon>
        <taxon>Dendrobium</taxon>
    </lineage>
</organism>
<reference evidence="7 8" key="1">
    <citation type="journal article" date="2021" name="Hortic Res">
        <title>Chromosome-scale assembly of the Dendrobium chrysotoxum genome enhances the understanding of orchid evolution.</title>
        <authorList>
            <person name="Zhang Y."/>
            <person name="Zhang G.Q."/>
            <person name="Zhang D."/>
            <person name="Liu X.D."/>
            <person name="Xu X.Y."/>
            <person name="Sun W.H."/>
            <person name="Yu X."/>
            <person name="Zhu X."/>
            <person name="Wang Z.W."/>
            <person name="Zhao X."/>
            <person name="Zhong W.Y."/>
            <person name="Chen H."/>
            <person name="Yin W.L."/>
            <person name="Huang T."/>
            <person name="Niu S.C."/>
            <person name="Liu Z.J."/>
        </authorList>
    </citation>
    <scope>NUCLEOTIDE SEQUENCE [LARGE SCALE GENOMIC DNA]</scope>
    <source>
        <strain evidence="7">Lindl</strain>
    </source>
</reference>
<evidence type="ECO:0000256" key="2">
    <source>
        <dbReference type="ARBA" id="ARBA00022692"/>
    </source>
</evidence>
<evidence type="ECO:0000259" key="6">
    <source>
        <dbReference type="PROSITE" id="PS51775"/>
    </source>
</evidence>
<dbReference type="PROSITE" id="PS51775">
    <property type="entry name" value="GTD_BINDING"/>
    <property type="match status" value="1"/>
</dbReference>
<comment type="caution">
    <text evidence="7">The sequence shown here is derived from an EMBL/GenBank/DDBJ whole genome shotgun (WGS) entry which is preliminary data.</text>
</comment>
<evidence type="ECO:0000313" key="8">
    <source>
        <dbReference type="Proteomes" id="UP000775213"/>
    </source>
</evidence>
<dbReference type="GO" id="GO:0080115">
    <property type="term" value="F:myosin XI tail binding"/>
    <property type="evidence" value="ECO:0007669"/>
    <property type="project" value="UniProtKB-ARBA"/>
</dbReference>